<keyword evidence="2" id="KW-0677">Repeat</keyword>
<dbReference type="InterPro" id="IPR036770">
    <property type="entry name" value="Ankyrin_rpt-contain_sf"/>
</dbReference>
<dbReference type="InterPro" id="IPR013083">
    <property type="entry name" value="Znf_RING/FYVE/PHD"/>
</dbReference>
<evidence type="ECO:0000256" key="4">
    <source>
        <dbReference type="ARBA" id="ARBA00022833"/>
    </source>
</evidence>
<sequence>MGNIHSCTSKGALLLVAAANGDLGMAQELLSKHPKIASYYNFKDRSSPLLQAAARGHFELVQLILETAVMTEGPERAKKNCIDHSNSKRQTALMVACKHGHPDCVEYLVTNGGDPLLTDERRHNTCLHFAALYGHSECVHKLLGSRAAYRVQGRQVSVAQIPCIDDGVNVKFIDRHNGWGLSALHIAVFQGSASTVRALLRHGADVESVICASKVENSPIRCAVGSNALHIAALTGNIIMAKLILETQESYPGLELRSRTNAAGLKPHDYAQSARNPVLMHLLDERLPVTLLRQIWMNYSLEQSLPPRHQTLGSMLQKLKLMFNLELIAIQRNMAHVQAHQDATQQQLQLQNNQAGPKTHELQRTGQHPQQLGSEASVRPAAALSSPVSTASAATVATSKHRGMEPANVRLLWARRQDEITQLLTTVTQLHDNLKALCRRDEPAPGEGTEVSSGLSRADRAATYEAVLDFILSTLIMPRTVSAILHAAKKLVSASVNGTAALTTGGAPLELPPGDSDSQHGLALLSTALRAVETCLQAAIYLTSPAALEEQLGGVTNRLNLSQAPPDTAQGEASMDADPVVPAMVASVGAFPAEAETQGPVSRAAALRSETGSTANGQGSAALVSEQVLELQGQSQATTGAGNGVQGSPRSTALATSPLALTGPGLTFSQAPLRGVSDATTVAPAFATHWSAHLHTLIAQLQWDIGVQRHRRRRAHAAAAAARSAAAAAAVVAATTASTTGGNSGTTVNTSAVAPTISVSQGNTAFQAVANNTTTGAASNIVLSPSGAGGVMQETLSAATHVGQTNSVVAAAGDVSASDADGDAAPPSTVNLLRALNSRRGDAVQDIVTSQTEGAPVLPTLTQSRSDSGVSTPVAVEVAATTTTPIAIDGISGAGSASEAGGQNGLPLAVELPVQADEIIPLVSGALPPSRMATMSLVGNNNGGDAAAIVHDHLSTAGTTTIPPNDTVMTNNITANAQRGPAKDRLGKDREGGGTGNDGGLDDSPAASESGSDWSDDDRNVCSICMDLPVAVLVAGCQHGLCVQCAFQLCVKGRELPSCPFCRQKIGGFEAKEVATSPAGAAAAASSAPATVSSPASAAMVAPAATMMVPQ</sequence>
<dbReference type="Pfam" id="PF00023">
    <property type="entry name" value="Ank"/>
    <property type="match status" value="1"/>
</dbReference>
<feature type="compositionally biased region" description="Polar residues" evidence="8">
    <location>
        <begin position="637"/>
        <end position="655"/>
    </location>
</feature>
<reference evidence="10 11" key="1">
    <citation type="journal article" date="2023" name="IScience">
        <title>Expanded male sex-determining region conserved during the evolution of homothallism in the green alga Volvox.</title>
        <authorList>
            <person name="Yamamoto K."/>
            <person name="Matsuzaki R."/>
            <person name="Mahakham W."/>
            <person name="Heman W."/>
            <person name="Sekimoto H."/>
            <person name="Kawachi M."/>
            <person name="Minakuchi Y."/>
            <person name="Toyoda A."/>
            <person name="Nozaki H."/>
        </authorList>
    </citation>
    <scope>NUCLEOTIDE SEQUENCE [LARGE SCALE GENOMIC DNA]</scope>
    <source>
        <strain evidence="10 11">NIES-4468</strain>
    </source>
</reference>
<gene>
    <name evidence="10" type="ORF">VaNZ11_015923</name>
</gene>
<feature type="compositionally biased region" description="Polar residues" evidence="8">
    <location>
        <begin position="958"/>
        <end position="977"/>
    </location>
</feature>
<organism evidence="10 11">
    <name type="scientific">Volvox africanus</name>
    <dbReference type="NCBI Taxonomy" id="51714"/>
    <lineage>
        <taxon>Eukaryota</taxon>
        <taxon>Viridiplantae</taxon>
        <taxon>Chlorophyta</taxon>
        <taxon>core chlorophytes</taxon>
        <taxon>Chlorophyceae</taxon>
        <taxon>CS clade</taxon>
        <taxon>Chlamydomonadales</taxon>
        <taxon>Volvocaceae</taxon>
        <taxon>Volvox</taxon>
    </lineage>
</organism>
<accession>A0ABQ5SN43</accession>
<feature type="repeat" description="ANK" evidence="6">
    <location>
        <begin position="88"/>
        <end position="120"/>
    </location>
</feature>
<keyword evidence="4" id="KW-0862">Zinc</keyword>
<dbReference type="SUPFAM" id="SSF57850">
    <property type="entry name" value="RING/U-box"/>
    <property type="match status" value="1"/>
</dbReference>
<evidence type="ECO:0000313" key="10">
    <source>
        <dbReference type="EMBL" id="GLI70898.1"/>
    </source>
</evidence>
<evidence type="ECO:0000256" key="6">
    <source>
        <dbReference type="PROSITE-ProRule" id="PRU00023"/>
    </source>
</evidence>
<evidence type="ECO:0000256" key="5">
    <source>
        <dbReference type="ARBA" id="ARBA00023043"/>
    </source>
</evidence>
<comment type="caution">
    <text evidence="10">The sequence shown here is derived from an EMBL/GenBank/DDBJ whole genome shotgun (WGS) entry which is preliminary data.</text>
</comment>
<dbReference type="EMBL" id="BSDZ01000101">
    <property type="protein sequence ID" value="GLI70898.1"/>
    <property type="molecule type" value="Genomic_DNA"/>
</dbReference>
<proteinExistence type="predicted"/>
<dbReference type="SMART" id="SM00184">
    <property type="entry name" value="RING"/>
    <property type="match status" value="1"/>
</dbReference>
<evidence type="ECO:0000256" key="2">
    <source>
        <dbReference type="ARBA" id="ARBA00022737"/>
    </source>
</evidence>
<evidence type="ECO:0000256" key="3">
    <source>
        <dbReference type="ARBA" id="ARBA00022771"/>
    </source>
</evidence>
<feature type="compositionally biased region" description="Low complexity" evidence="8">
    <location>
        <begin position="345"/>
        <end position="354"/>
    </location>
</feature>
<dbReference type="PROSITE" id="PS50297">
    <property type="entry name" value="ANK_REP_REGION"/>
    <property type="match status" value="1"/>
</dbReference>
<evidence type="ECO:0000313" key="11">
    <source>
        <dbReference type="Proteomes" id="UP001165090"/>
    </source>
</evidence>
<feature type="region of interest" description="Disordered" evidence="8">
    <location>
        <begin position="637"/>
        <end position="657"/>
    </location>
</feature>
<name>A0ABQ5SN43_9CHLO</name>
<dbReference type="PROSITE" id="PS50088">
    <property type="entry name" value="ANK_REPEAT"/>
    <property type="match status" value="2"/>
</dbReference>
<dbReference type="PROSITE" id="PS00518">
    <property type="entry name" value="ZF_RING_1"/>
    <property type="match status" value="1"/>
</dbReference>
<dbReference type="SUPFAM" id="SSF48403">
    <property type="entry name" value="Ankyrin repeat"/>
    <property type="match status" value="1"/>
</dbReference>
<feature type="compositionally biased region" description="Basic and acidic residues" evidence="8">
    <location>
        <begin position="981"/>
        <end position="992"/>
    </location>
</feature>
<keyword evidence="1" id="KW-0479">Metal-binding</keyword>
<dbReference type="Proteomes" id="UP001165090">
    <property type="component" value="Unassembled WGS sequence"/>
</dbReference>
<protein>
    <recommendedName>
        <fullName evidence="9">RING-type domain-containing protein</fullName>
    </recommendedName>
</protein>
<dbReference type="InterPro" id="IPR017907">
    <property type="entry name" value="Znf_RING_CS"/>
</dbReference>
<evidence type="ECO:0000256" key="1">
    <source>
        <dbReference type="ARBA" id="ARBA00022723"/>
    </source>
</evidence>
<evidence type="ECO:0000256" key="8">
    <source>
        <dbReference type="SAM" id="MobiDB-lite"/>
    </source>
</evidence>
<keyword evidence="5 6" id="KW-0040">ANK repeat</keyword>
<feature type="region of interest" description="Disordered" evidence="8">
    <location>
        <begin position="595"/>
        <end position="619"/>
    </location>
</feature>
<dbReference type="InterPro" id="IPR002110">
    <property type="entry name" value="Ankyrin_rpt"/>
</dbReference>
<dbReference type="PANTHER" id="PTHR24126:SF14">
    <property type="entry name" value="ANK_REP_REGION DOMAIN-CONTAINING PROTEIN"/>
    <property type="match status" value="1"/>
</dbReference>
<dbReference type="SMART" id="SM00248">
    <property type="entry name" value="ANK"/>
    <property type="match status" value="6"/>
</dbReference>
<evidence type="ECO:0000259" key="9">
    <source>
        <dbReference type="PROSITE" id="PS50089"/>
    </source>
</evidence>
<dbReference type="PROSITE" id="PS50089">
    <property type="entry name" value="ZF_RING_2"/>
    <property type="match status" value="1"/>
</dbReference>
<dbReference type="InterPro" id="IPR001841">
    <property type="entry name" value="Znf_RING"/>
</dbReference>
<keyword evidence="3 7" id="KW-0863">Zinc-finger</keyword>
<feature type="region of interest" description="Disordered" evidence="8">
    <location>
        <begin position="958"/>
        <end position="1015"/>
    </location>
</feature>
<keyword evidence="11" id="KW-1185">Reference proteome</keyword>
<dbReference type="PANTHER" id="PTHR24126">
    <property type="entry name" value="ANKYRIN REPEAT, PH AND SEC7 DOMAIN CONTAINING PROTEIN SECG-RELATED"/>
    <property type="match status" value="1"/>
</dbReference>
<feature type="repeat" description="ANK" evidence="6">
    <location>
        <begin position="179"/>
        <end position="207"/>
    </location>
</feature>
<evidence type="ECO:0000256" key="7">
    <source>
        <dbReference type="PROSITE-ProRule" id="PRU00175"/>
    </source>
</evidence>
<dbReference type="Pfam" id="PF13920">
    <property type="entry name" value="zf-C3HC4_3"/>
    <property type="match status" value="1"/>
</dbReference>
<feature type="domain" description="RING-type" evidence="9">
    <location>
        <begin position="1022"/>
        <end position="1063"/>
    </location>
</feature>
<dbReference type="Gene3D" id="3.30.40.10">
    <property type="entry name" value="Zinc/RING finger domain, C3HC4 (zinc finger)"/>
    <property type="match status" value="1"/>
</dbReference>
<feature type="compositionally biased region" description="Polar residues" evidence="8">
    <location>
        <begin position="610"/>
        <end position="619"/>
    </location>
</feature>
<feature type="region of interest" description="Disordered" evidence="8">
    <location>
        <begin position="345"/>
        <end position="384"/>
    </location>
</feature>
<dbReference type="Pfam" id="PF12796">
    <property type="entry name" value="Ank_2"/>
    <property type="match status" value="2"/>
</dbReference>
<dbReference type="Gene3D" id="1.25.40.20">
    <property type="entry name" value="Ankyrin repeat-containing domain"/>
    <property type="match status" value="2"/>
</dbReference>
<feature type="compositionally biased region" description="Polar residues" evidence="8">
    <location>
        <begin position="364"/>
        <end position="374"/>
    </location>
</feature>